<feature type="compositionally biased region" description="Basic and acidic residues" evidence="1">
    <location>
        <begin position="45"/>
        <end position="63"/>
    </location>
</feature>
<dbReference type="EMBL" id="LHPM01000019">
    <property type="protein sequence ID" value="OAL61657.1"/>
    <property type="molecule type" value="Genomic_DNA"/>
</dbReference>
<sequence length="75" mass="8030">MFPDGGEISVISDPADSHMGGMEGEDLVPQVDNLSRMLASPYSPHDGDPDNSPDGKLRERLEDGNSLAGRESGRF</sequence>
<feature type="region of interest" description="Disordered" evidence="1">
    <location>
        <begin position="1"/>
        <end position="75"/>
    </location>
</feature>
<comment type="caution">
    <text evidence="2">The sequence shown here is derived from an EMBL/GenBank/DDBJ whole genome shotgun (WGS) entry which is preliminary data.</text>
</comment>
<evidence type="ECO:0000313" key="3">
    <source>
        <dbReference type="Proteomes" id="UP000243015"/>
    </source>
</evidence>
<reference evidence="2 3" key="1">
    <citation type="submission" date="2016-05" db="EMBL/GenBank/DDBJ databases">
        <title>Genome sequencing of Trichophyton rubrum CMCC(F)T1i isolated from hair.</title>
        <authorList>
            <person name="Zhan P."/>
            <person name="Tao Y."/>
            <person name="Liu W."/>
        </authorList>
    </citation>
    <scope>NUCLEOTIDE SEQUENCE [LARGE SCALE GENOMIC DNA]</scope>
    <source>
        <strain evidence="3">CMCC(F)T1i</strain>
    </source>
</reference>
<evidence type="ECO:0000313" key="2">
    <source>
        <dbReference type="EMBL" id="OAL61657.1"/>
    </source>
</evidence>
<name>A0A178EQP3_TRIRU</name>
<dbReference type="Proteomes" id="UP000243015">
    <property type="component" value="Unassembled WGS sequence"/>
</dbReference>
<accession>A0A178EQP3</accession>
<proteinExistence type="predicted"/>
<evidence type="ECO:0000256" key="1">
    <source>
        <dbReference type="SAM" id="MobiDB-lite"/>
    </source>
</evidence>
<gene>
    <name evidence="2" type="ORF">A7C99_6224</name>
</gene>
<organism evidence="2 3">
    <name type="scientific">Trichophyton rubrum</name>
    <name type="common">Athlete's foot fungus</name>
    <name type="synonym">Epidermophyton rubrum</name>
    <dbReference type="NCBI Taxonomy" id="5551"/>
    <lineage>
        <taxon>Eukaryota</taxon>
        <taxon>Fungi</taxon>
        <taxon>Dikarya</taxon>
        <taxon>Ascomycota</taxon>
        <taxon>Pezizomycotina</taxon>
        <taxon>Eurotiomycetes</taxon>
        <taxon>Eurotiomycetidae</taxon>
        <taxon>Onygenales</taxon>
        <taxon>Arthrodermataceae</taxon>
        <taxon>Trichophyton</taxon>
    </lineage>
</organism>
<dbReference type="AlphaFoldDB" id="A0A178EQP3"/>
<protein>
    <submittedName>
        <fullName evidence="2">Uncharacterized protein</fullName>
    </submittedName>
</protein>